<dbReference type="Proteomes" id="UP000295192">
    <property type="component" value="Unassembled WGS sequence"/>
</dbReference>
<dbReference type="Pfam" id="PF00227">
    <property type="entry name" value="Proteasome"/>
    <property type="match status" value="1"/>
</dbReference>
<organism evidence="5 6">
    <name type="scientific">Drosophila navojoa</name>
    <name type="common">Fruit fly</name>
    <dbReference type="NCBI Taxonomy" id="7232"/>
    <lineage>
        <taxon>Eukaryota</taxon>
        <taxon>Metazoa</taxon>
        <taxon>Ecdysozoa</taxon>
        <taxon>Arthropoda</taxon>
        <taxon>Hexapoda</taxon>
        <taxon>Insecta</taxon>
        <taxon>Pterygota</taxon>
        <taxon>Neoptera</taxon>
        <taxon>Endopterygota</taxon>
        <taxon>Diptera</taxon>
        <taxon>Brachycera</taxon>
        <taxon>Muscomorpha</taxon>
        <taxon>Ephydroidea</taxon>
        <taxon>Drosophilidae</taxon>
        <taxon>Drosophila</taxon>
    </lineage>
</organism>
<dbReference type="GO" id="GO:0051603">
    <property type="term" value="P:proteolysis involved in protein catabolic process"/>
    <property type="evidence" value="ECO:0007669"/>
    <property type="project" value="InterPro"/>
</dbReference>
<evidence type="ECO:0000256" key="2">
    <source>
        <dbReference type="ARBA" id="ARBA00022490"/>
    </source>
</evidence>
<keyword evidence="2" id="KW-0963">Cytoplasm</keyword>
<dbReference type="PANTHER" id="PTHR32194">
    <property type="entry name" value="METALLOPROTEASE TLDD"/>
    <property type="match status" value="1"/>
</dbReference>
<evidence type="ECO:0000313" key="6">
    <source>
        <dbReference type="Proteomes" id="UP000295192"/>
    </source>
</evidence>
<comment type="caution">
    <text evidence="5">The sequence shown here is derived from an EMBL/GenBank/DDBJ whole genome shotgun (WGS) entry which is preliminary data.</text>
</comment>
<comment type="subcellular location">
    <subcellularLocation>
        <location evidence="1">Nucleus</location>
    </subcellularLocation>
</comment>
<dbReference type="OMA" id="APKEHAN"/>
<keyword evidence="3" id="KW-0647">Proteasome</keyword>
<accession>A0A484ATB2</accession>
<dbReference type="GO" id="GO:0005737">
    <property type="term" value="C:cytoplasm"/>
    <property type="evidence" value="ECO:0007669"/>
    <property type="project" value="TreeGrafter"/>
</dbReference>
<gene>
    <name evidence="5" type="ORF">AWZ03_013960</name>
</gene>
<dbReference type="GO" id="GO:0005634">
    <property type="term" value="C:nucleus"/>
    <property type="evidence" value="ECO:0007669"/>
    <property type="project" value="UniProtKB-SubCell"/>
</dbReference>
<protein>
    <recommendedName>
        <fullName evidence="7">Proteasome subunit beta</fullName>
    </recommendedName>
</protein>
<dbReference type="PANTHER" id="PTHR32194:SF2">
    <property type="entry name" value="PROTEASOME SUBUNIT BETA TYPE-1"/>
    <property type="match status" value="1"/>
</dbReference>
<dbReference type="OrthoDB" id="7857279at2759"/>
<evidence type="ECO:0000313" key="5">
    <source>
        <dbReference type="EMBL" id="TDG39618.1"/>
    </source>
</evidence>
<evidence type="ECO:0000256" key="1">
    <source>
        <dbReference type="ARBA" id="ARBA00004123"/>
    </source>
</evidence>
<dbReference type="Gene3D" id="3.60.20.10">
    <property type="entry name" value="Glutamine Phosphoribosylpyrophosphate, subunit 1, domain 1"/>
    <property type="match status" value="1"/>
</dbReference>
<dbReference type="SUPFAM" id="SSF56235">
    <property type="entry name" value="N-terminal nucleophile aminohydrolases (Ntn hydrolases)"/>
    <property type="match status" value="1"/>
</dbReference>
<sequence>MDAFFKSFNRSVFGDINSDSPEEQNPADLVLGRSRRENPYEQNGGTVMALTGPDFVLLAADTRLSCESHVLSRRQSKLFKMTPTAVVGSTGCWCDVLALTSMLRMHVQSYEMEHRQTISTEALAHLISVSMYNRRFFPYFTYTLLAGLDSKGKPTVYYYDPVGHYECVRYRAVGTSLAILQPCLDQFYGWENCRLSLPLKNDNLTMTEALDMARKCLRIGADRDTFTGDKGELLSITSQGMKYSTMDLRGD</sequence>
<name>A0A484ATB2_DRONA</name>
<dbReference type="GO" id="GO:0005839">
    <property type="term" value="C:proteasome core complex"/>
    <property type="evidence" value="ECO:0007669"/>
    <property type="project" value="InterPro"/>
</dbReference>
<dbReference type="InterPro" id="IPR023333">
    <property type="entry name" value="Proteasome_suB-type"/>
</dbReference>
<reference evidence="5 6" key="1">
    <citation type="journal article" date="2019" name="J. Hered.">
        <title>An Improved Genome Assembly for Drosophila navojoa, the Basal Species in the mojavensis Cluster.</title>
        <authorList>
            <person name="Vanderlinde T."/>
            <person name="Dupim E.G."/>
            <person name="Nazario-Yepiz N.O."/>
            <person name="Carvalho A.B."/>
        </authorList>
    </citation>
    <scope>NUCLEOTIDE SEQUENCE [LARGE SCALE GENOMIC DNA]</scope>
    <source>
        <strain evidence="5">Navoj_Jal97</strain>
        <tissue evidence="5">Whole organism</tissue>
    </source>
</reference>
<keyword evidence="6" id="KW-1185">Reference proteome</keyword>
<dbReference type="EMBL" id="LSRL02000919">
    <property type="protein sequence ID" value="TDG39618.1"/>
    <property type="molecule type" value="Genomic_DNA"/>
</dbReference>
<proteinExistence type="predicted"/>
<evidence type="ECO:0000256" key="3">
    <source>
        <dbReference type="ARBA" id="ARBA00022942"/>
    </source>
</evidence>
<dbReference type="InterPro" id="IPR029055">
    <property type="entry name" value="Ntn_hydrolases_N"/>
</dbReference>
<dbReference type="STRING" id="7232.A0A484ATB2"/>
<dbReference type="InterPro" id="IPR001353">
    <property type="entry name" value="Proteasome_sua/b"/>
</dbReference>
<dbReference type="PROSITE" id="PS51476">
    <property type="entry name" value="PROTEASOME_BETA_2"/>
    <property type="match status" value="1"/>
</dbReference>
<evidence type="ECO:0008006" key="7">
    <source>
        <dbReference type="Google" id="ProtNLM"/>
    </source>
</evidence>
<evidence type="ECO:0000256" key="4">
    <source>
        <dbReference type="ARBA" id="ARBA00026071"/>
    </source>
</evidence>
<dbReference type="AlphaFoldDB" id="A0A484ATB2"/>
<comment type="subunit">
    <text evidence="4">The 26S proteasome consists of a 20S proteasome core and two 19S regulatory subunits. The 20S proteasome core is composed of 28 subunits that are arranged in four stacked rings, resulting in a barrel-shaped structure. The two end rings are each formed by seven alpha subunits, and the two central rings are each formed by seven beta subunits. The catalytic chamber with the active sites is on the inside of the barrel.</text>
</comment>